<protein>
    <submittedName>
        <fullName evidence="1">Uncharacterized protein</fullName>
    </submittedName>
</protein>
<organism evidence="1">
    <name type="scientific">Timspurckia oligopyrenoides</name>
    <dbReference type="NCBI Taxonomy" id="708627"/>
    <lineage>
        <taxon>Eukaryota</taxon>
        <taxon>Rhodophyta</taxon>
        <taxon>Bangiophyceae</taxon>
        <taxon>Porphyridiales</taxon>
        <taxon>Porphyridiaceae</taxon>
        <taxon>Timspurckia</taxon>
    </lineage>
</organism>
<gene>
    <name evidence="1" type="ORF">TOLI1172_LOCUS4428</name>
</gene>
<name>A0A7S0ZFC3_9RHOD</name>
<proteinExistence type="predicted"/>
<dbReference type="EMBL" id="HBFP01006208">
    <property type="protein sequence ID" value="CAD8820039.1"/>
    <property type="molecule type" value="Transcribed_RNA"/>
</dbReference>
<dbReference type="AlphaFoldDB" id="A0A7S0ZFC3"/>
<accession>A0A7S0ZFC3</accession>
<evidence type="ECO:0000313" key="1">
    <source>
        <dbReference type="EMBL" id="CAD8820039.1"/>
    </source>
</evidence>
<reference evidence="1" key="1">
    <citation type="submission" date="2021-01" db="EMBL/GenBank/DDBJ databases">
        <authorList>
            <person name="Corre E."/>
            <person name="Pelletier E."/>
            <person name="Niang G."/>
            <person name="Scheremetjew M."/>
            <person name="Finn R."/>
            <person name="Kale V."/>
            <person name="Holt S."/>
            <person name="Cochrane G."/>
            <person name="Meng A."/>
            <person name="Brown T."/>
            <person name="Cohen L."/>
        </authorList>
    </citation>
    <scope>NUCLEOTIDE SEQUENCE</scope>
    <source>
        <strain evidence="1">CCMP3278</strain>
    </source>
</reference>
<sequence>MDLVGNRLDIAEDELKRMWTAKELILNQENNWKSVEIGDYEQNESGTIAVNNTNADEIRSQLDLMLASSSHKASVTAVKSSSSSDVSNLVESLVDLIKMDRNARQLSLSHTQIESEVIEMLQKLGLYQASDSISAQIENEKVLIEPALNFMFRNRVKVDSQNKSKI</sequence>